<name>A0A345SRP8_9ACTN</name>
<dbReference type="Pfam" id="PF00072">
    <property type="entry name" value="Response_reg"/>
    <property type="match status" value="1"/>
</dbReference>
<sequence>MNGTGPATVLVVDGTRAGRCAIAAWLRHAGHQVVEAVDGAQAIALLADPQDLPDAAIVDVRLPDMSGYEVCEYIKGHPGTAALPVVHISATATAAADRTQGLDRGADAYLTEPIAPEELLATVAAVLRYARARRRAERLAARMTQLNQATLAVYGATRVDTLAAAAARGAARLMTSPSSAVVLAPDGRVLRMASASATAHPEPRMAHAGLLHWLSGWALGERTGADLAVVPHRDWKEQLPDTEMCGDVCMVLARTKRARPPLCLAVEAASVEDGEDRELLNQLAHGSAMAVEALRTYSEEHSLALTLQRSFLPSRFPQVPGVELAVRYVPASSQAEIGGDFYEAVETGQGLLLAIGDVAGHSLEAAAVMGELRHALRAYAAEGHGPREVLDRLDALLVRFQPGVTATVCLVLVEPGGHRVQVANAGHIPPLLLDPAGPARYSTARGTLLGLGLRHPEPLAEPVSPGTRVLLVTDGLVEVRGIDLGDSLAELRRAAELGPTDLERLCDALLSAFGEDKGDDIALLAARCY</sequence>
<dbReference type="InterPro" id="IPR036457">
    <property type="entry name" value="PPM-type-like_dom_sf"/>
</dbReference>
<dbReference type="InterPro" id="IPR001932">
    <property type="entry name" value="PPM-type_phosphatase-like_dom"/>
</dbReference>
<accession>A0A345SRP8</accession>
<dbReference type="Pfam" id="PF07228">
    <property type="entry name" value="SpoIIE"/>
    <property type="match status" value="1"/>
</dbReference>
<dbReference type="PANTHER" id="PTHR43156:SF2">
    <property type="entry name" value="STAGE II SPORULATION PROTEIN E"/>
    <property type="match status" value="1"/>
</dbReference>
<feature type="modified residue" description="4-aspartylphosphate" evidence="2">
    <location>
        <position position="59"/>
    </location>
</feature>
<organism evidence="4 5">
    <name type="scientific">Peterkaempfera bronchialis</name>
    <dbReference type="NCBI Taxonomy" id="2126346"/>
    <lineage>
        <taxon>Bacteria</taxon>
        <taxon>Bacillati</taxon>
        <taxon>Actinomycetota</taxon>
        <taxon>Actinomycetes</taxon>
        <taxon>Kitasatosporales</taxon>
        <taxon>Streptomycetaceae</taxon>
        <taxon>Peterkaempfera</taxon>
    </lineage>
</organism>
<dbReference type="Gene3D" id="3.60.40.10">
    <property type="entry name" value="PPM-type phosphatase domain"/>
    <property type="match status" value="1"/>
</dbReference>
<dbReference type="InterPro" id="IPR001789">
    <property type="entry name" value="Sig_transdc_resp-reg_receiver"/>
</dbReference>
<dbReference type="SUPFAM" id="SSF81606">
    <property type="entry name" value="PP2C-like"/>
    <property type="match status" value="1"/>
</dbReference>
<evidence type="ECO:0000256" key="2">
    <source>
        <dbReference type="PROSITE-ProRule" id="PRU00169"/>
    </source>
</evidence>
<dbReference type="Gene3D" id="3.40.50.2300">
    <property type="match status" value="1"/>
</dbReference>
<dbReference type="InterPro" id="IPR052016">
    <property type="entry name" value="Bact_Sigma-Reg"/>
</dbReference>
<keyword evidence="2" id="KW-0597">Phosphoprotein</keyword>
<protein>
    <submittedName>
        <fullName evidence="4">Response regulator</fullName>
    </submittedName>
</protein>
<dbReference type="PROSITE" id="PS50110">
    <property type="entry name" value="RESPONSE_REGULATORY"/>
    <property type="match status" value="1"/>
</dbReference>
<dbReference type="AlphaFoldDB" id="A0A345SRP8"/>
<reference evidence="5" key="1">
    <citation type="submission" date="2018-07" db="EMBL/GenBank/DDBJ databases">
        <title>Streptacidiphilus bronchialis DSM 106435 chromosome.</title>
        <authorList>
            <person name="Batra D."/>
            <person name="Gulvik C.A."/>
        </authorList>
    </citation>
    <scope>NUCLEOTIDE SEQUENCE [LARGE SCALE GENOMIC DNA]</scope>
    <source>
        <strain evidence="5">DSM 106435</strain>
    </source>
</reference>
<evidence type="ECO:0000313" key="4">
    <source>
        <dbReference type="EMBL" id="AXI76403.1"/>
    </source>
</evidence>
<dbReference type="InterPro" id="IPR011006">
    <property type="entry name" value="CheY-like_superfamily"/>
</dbReference>
<dbReference type="Proteomes" id="UP000249340">
    <property type="component" value="Chromosome"/>
</dbReference>
<dbReference type="EMBL" id="CP031264">
    <property type="protein sequence ID" value="AXI76403.1"/>
    <property type="molecule type" value="Genomic_DNA"/>
</dbReference>
<dbReference type="GO" id="GO:0016791">
    <property type="term" value="F:phosphatase activity"/>
    <property type="evidence" value="ECO:0007669"/>
    <property type="project" value="TreeGrafter"/>
</dbReference>
<dbReference type="PANTHER" id="PTHR43156">
    <property type="entry name" value="STAGE II SPORULATION PROTEIN E-RELATED"/>
    <property type="match status" value="1"/>
</dbReference>
<dbReference type="RefSeq" id="WP_111491852.1">
    <property type="nucleotide sequence ID" value="NZ_CP031264.1"/>
</dbReference>
<gene>
    <name evidence="4" type="ORF">C7M71_001825</name>
</gene>
<evidence type="ECO:0000313" key="5">
    <source>
        <dbReference type="Proteomes" id="UP000249340"/>
    </source>
</evidence>
<proteinExistence type="predicted"/>
<dbReference type="SMART" id="SM00448">
    <property type="entry name" value="REC"/>
    <property type="match status" value="1"/>
</dbReference>
<feature type="domain" description="Response regulatory" evidence="3">
    <location>
        <begin position="8"/>
        <end position="127"/>
    </location>
</feature>
<dbReference type="SUPFAM" id="SSF52172">
    <property type="entry name" value="CheY-like"/>
    <property type="match status" value="1"/>
</dbReference>
<dbReference type="OrthoDB" id="7943561at2"/>
<evidence type="ECO:0000259" key="3">
    <source>
        <dbReference type="PROSITE" id="PS50110"/>
    </source>
</evidence>
<dbReference type="SMART" id="SM00331">
    <property type="entry name" value="PP2C_SIG"/>
    <property type="match status" value="1"/>
</dbReference>
<keyword evidence="1" id="KW-0378">Hydrolase</keyword>
<keyword evidence="5" id="KW-1185">Reference proteome</keyword>
<evidence type="ECO:0000256" key="1">
    <source>
        <dbReference type="ARBA" id="ARBA00022801"/>
    </source>
</evidence>
<dbReference type="GO" id="GO:0000160">
    <property type="term" value="P:phosphorelay signal transduction system"/>
    <property type="evidence" value="ECO:0007669"/>
    <property type="project" value="InterPro"/>
</dbReference>
<dbReference type="KEGG" id="stri:C7M71_001825"/>